<sequence>MNSNIKLINYDPHYAEDTVKMWRRSKKKAIDQKEIHSFEDHVYFLNHILNKDNHIRIAVDTLNDHVVGLLASNPQEINQLYIHPGYQNQGIGRAFVELAKSESEGRLRLYTFVVNQKAQRFYERNGFSVIARGHENEEGLDDLLYEWVASPSDNN</sequence>
<dbReference type="Gene3D" id="3.40.630.30">
    <property type="match status" value="1"/>
</dbReference>
<dbReference type="EMBL" id="AWTC01000018">
    <property type="protein sequence ID" value="EST10761.1"/>
    <property type="molecule type" value="Genomic_DNA"/>
</dbReference>
<evidence type="ECO:0000259" key="1">
    <source>
        <dbReference type="PROSITE" id="PS51186"/>
    </source>
</evidence>
<keyword evidence="2" id="KW-0808">Transferase</keyword>
<dbReference type="AlphaFoldDB" id="V6IW60"/>
<dbReference type="PATRIC" id="fig|1395513.3.peg.3168"/>
<dbReference type="Pfam" id="PF13508">
    <property type="entry name" value="Acetyltransf_7"/>
    <property type="match status" value="1"/>
</dbReference>
<gene>
    <name evidence="2" type="ORF">P343_15580</name>
</gene>
<dbReference type="InterPro" id="IPR050276">
    <property type="entry name" value="MshD_Acetyltransferase"/>
</dbReference>
<name>V6IW60_9BACL</name>
<dbReference type="PANTHER" id="PTHR43617">
    <property type="entry name" value="L-AMINO ACID N-ACETYLTRANSFERASE"/>
    <property type="match status" value="1"/>
</dbReference>
<reference evidence="2 3" key="1">
    <citation type="journal article" date="2013" name="Genome Announc.">
        <title>Genome Sequence of Sporolactobacillus laevolacticus DSM442, an Efficient Polymer-Grade D-Lactate Producer from Agricultural Waste Cottonseed as a Nitrogen Source.</title>
        <authorList>
            <person name="Wang H."/>
            <person name="Wang L."/>
            <person name="Ju J."/>
            <person name="Yu B."/>
            <person name="Ma Y."/>
        </authorList>
    </citation>
    <scope>NUCLEOTIDE SEQUENCE [LARGE SCALE GENOMIC DNA]</scope>
    <source>
        <strain evidence="2 3">DSM 442</strain>
    </source>
</reference>
<dbReference type="PROSITE" id="PS51186">
    <property type="entry name" value="GNAT"/>
    <property type="match status" value="1"/>
</dbReference>
<dbReference type="GO" id="GO:0016747">
    <property type="term" value="F:acyltransferase activity, transferring groups other than amino-acyl groups"/>
    <property type="evidence" value="ECO:0007669"/>
    <property type="project" value="InterPro"/>
</dbReference>
<proteinExistence type="predicted"/>
<evidence type="ECO:0000313" key="2">
    <source>
        <dbReference type="EMBL" id="EST10761.1"/>
    </source>
</evidence>
<protein>
    <submittedName>
        <fullName evidence="2">GNAT family acetyltransferase</fullName>
    </submittedName>
</protein>
<dbReference type="OrthoDB" id="9789605at2"/>
<dbReference type="InterPro" id="IPR016181">
    <property type="entry name" value="Acyl_CoA_acyltransferase"/>
</dbReference>
<dbReference type="InterPro" id="IPR000182">
    <property type="entry name" value="GNAT_dom"/>
</dbReference>
<dbReference type="Proteomes" id="UP000018296">
    <property type="component" value="Unassembled WGS sequence"/>
</dbReference>
<keyword evidence="3" id="KW-1185">Reference proteome</keyword>
<evidence type="ECO:0000313" key="3">
    <source>
        <dbReference type="Proteomes" id="UP000018296"/>
    </source>
</evidence>
<comment type="caution">
    <text evidence="2">The sequence shown here is derived from an EMBL/GenBank/DDBJ whole genome shotgun (WGS) entry which is preliminary data.</text>
</comment>
<organism evidence="2 3">
    <name type="scientific">Sporolactobacillus laevolacticus DSM 442</name>
    <dbReference type="NCBI Taxonomy" id="1395513"/>
    <lineage>
        <taxon>Bacteria</taxon>
        <taxon>Bacillati</taxon>
        <taxon>Bacillota</taxon>
        <taxon>Bacilli</taxon>
        <taxon>Bacillales</taxon>
        <taxon>Sporolactobacillaceae</taxon>
        <taxon>Sporolactobacillus</taxon>
    </lineage>
</organism>
<dbReference type="SUPFAM" id="SSF55729">
    <property type="entry name" value="Acyl-CoA N-acyltransferases (Nat)"/>
    <property type="match status" value="1"/>
</dbReference>
<dbReference type="RefSeq" id="WP_023511332.1">
    <property type="nucleotide sequence ID" value="NZ_AWTC01000018.1"/>
</dbReference>
<dbReference type="STRING" id="1395513.P343_15580"/>
<feature type="domain" description="N-acetyltransferase" evidence="1">
    <location>
        <begin position="5"/>
        <end position="150"/>
    </location>
</feature>
<accession>V6IW60</accession>
<dbReference type="eggNOG" id="COG0456">
    <property type="taxonomic scope" value="Bacteria"/>
</dbReference>
<dbReference type="CDD" id="cd04301">
    <property type="entry name" value="NAT_SF"/>
    <property type="match status" value="1"/>
</dbReference>